<proteinExistence type="predicted"/>
<gene>
    <name evidence="1" type="ORF">GOODEAATRI_010821</name>
</gene>
<dbReference type="Proteomes" id="UP001476798">
    <property type="component" value="Unassembled WGS sequence"/>
</dbReference>
<evidence type="ECO:0000313" key="1">
    <source>
        <dbReference type="EMBL" id="MEQ2168082.1"/>
    </source>
</evidence>
<protein>
    <submittedName>
        <fullName evidence="1">Uncharacterized protein</fullName>
    </submittedName>
</protein>
<evidence type="ECO:0000313" key="2">
    <source>
        <dbReference type="Proteomes" id="UP001476798"/>
    </source>
</evidence>
<name>A0ABV0N9K5_9TELE</name>
<accession>A0ABV0N9K5</accession>
<reference evidence="1 2" key="1">
    <citation type="submission" date="2021-06" db="EMBL/GenBank/DDBJ databases">
        <authorList>
            <person name="Palmer J.M."/>
        </authorList>
    </citation>
    <scope>NUCLEOTIDE SEQUENCE [LARGE SCALE GENOMIC DNA]</scope>
    <source>
        <strain evidence="1 2">GA_2019</strain>
        <tissue evidence="1">Muscle</tissue>
    </source>
</reference>
<comment type="caution">
    <text evidence="1">The sequence shown here is derived from an EMBL/GenBank/DDBJ whole genome shotgun (WGS) entry which is preliminary data.</text>
</comment>
<keyword evidence="2" id="KW-1185">Reference proteome</keyword>
<dbReference type="EMBL" id="JAHRIO010030631">
    <property type="protein sequence ID" value="MEQ2168082.1"/>
    <property type="molecule type" value="Genomic_DNA"/>
</dbReference>
<organism evidence="1 2">
    <name type="scientific">Goodea atripinnis</name>
    <dbReference type="NCBI Taxonomy" id="208336"/>
    <lineage>
        <taxon>Eukaryota</taxon>
        <taxon>Metazoa</taxon>
        <taxon>Chordata</taxon>
        <taxon>Craniata</taxon>
        <taxon>Vertebrata</taxon>
        <taxon>Euteleostomi</taxon>
        <taxon>Actinopterygii</taxon>
        <taxon>Neopterygii</taxon>
        <taxon>Teleostei</taxon>
        <taxon>Neoteleostei</taxon>
        <taxon>Acanthomorphata</taxon>
        <taxon>Ovalentaria</taxon>
        <taxon>Atherinomorphae</taxon>
        <taxon>Cyprinodontiformes</taxon>
        <taxon>Goodeidae</taxon>
        <taxon>Goodea</taxon>
    </lineage>
</organism>
<sequence length="85" mass="9035">MVHAAYAPLADPAVVRSGRSVGFTAAAHGPALTALRTRTSRSSQMFSSTWRQTSCSNFPSTLRTNELKAAEVQGKAAIIRHPAPI</sequence>